<gene>
    <name evidence="1" type="ORF">LCGC14_1013460</name>
</gene>
<organism evidence="1">
    <name type="scientific">marine sediment metagenome</name>
    <dbReference type="NCBI Taxonomy" id="412755"/>
    <lineage>
        <taxon>unclassified sequences</taxon>
        <taxon>metagenomes</taxon>
        <taxon>ecological metagenomes</taxon>
    </lineage>
</organism>
<protein>
    <submittedName>
        <fullName evidence="1">Uncharacterized protein</fullName>
    </submittedName>
</protein>
<dbReference type="AlphaFoldDB" id="A0A0F9N3X6"/>
<proteinExistence type="predicted"/>
<comment type="caution">
    <text evidence="1">The sequence shown here is derived from an EMBL/GenBank/DDBJ whole genome shotgun (WGS) entry which is preliminary data.</text>
</comment>
<dbReference type="EMBL" id="LAZR01003998">
    <property type="protein sequence ID" value="KKN12739.1"/>
    <property type="molecule type" value="Genomic_DNA"/>
</dbReference>
<sequence length="346" mass="40729">MSTYEILHKKQTFTLKKKIALLGGFEKYKDVFQEFISSSCLEIENKQNIGVNISKIDNLYKDEPKIEYLLWNIDCGQRRACLRNIFYSGSEAVIIFISESKLDQIPQYFNEIQTQLQNVNILFCVILENSKKNTLLNNYFKNEELNSLIENYKFQINSIDKPISIIHQISSNFLDKMEHREVNNVYIIDFIQKSSLLPKLYITDECNDYFEPQSNDSKVKQIINTEKLVKFILKLDFDVELDHFNWVKVRNKIFGTFSIFIKDGNVYYSPIICENCKKRKCSNKKDSPYFICIEADSKSWTNIEEFKQPELLFISKVLALKEGNENTLPSSILKQILNRNQCKKKR</sequence>
<evidence type="ECO:0000313" key="1">
    <source>
        <dbReference type="EMBL" id="KKN12739.1"/>
    </source>
</evidence>
<name>A0A0F9N3X6_9ZZZZ</name>
<reference evidence="1" key="1">
    <citation type="journal article" date="2015" name="Nature">
        <title>Complex archaea that bridge the gap between prokaryotes and eukaryotes.</title>
        <authorList>
            <person name="Spang A."/>
            <person name="Saw J.H."/>
            <person name="Jorgensen S.L."/>
            <person name="Zaremba-Niedzwiedzka K."/>
            <person name="Martijn J."/>
            <person name="Lind A.E."/>
            <person name="van Eijk R."/>
            <person name="Schleper C."/>
            <person name="Guy L."/>
            <person name="Ettema T.J."/>
        </authorList>
    </citation>
    <scope>NUCLEOTIDE SEQUENCE</scope>
</reference>
<accession>A0A0F9N3X6</accession>